<keyword evidence="4" id="KW-1185">Reference proteome</keyword>
<keyword evidence="1" id="KW-0175">Coiled coil</keyword>
<proteinExistence type="predicted"/>
<feature type="region of interest" description="Disordered" evidence="2">
    <location>
        <begin position="32"/>
        <end position="66"/>
    </location>
</feature>
<dbReference type="OrthoDB" id="10621243at2759"/>
<protein>
    <submittedName>
        <fullName evidence="3">Uncharacterized protein</fullName>
    </submittedName>
</protein>
<feature type="region of interest" description="Disordered" evidence="2">
    <location>
        <begin position="167"/>
        <end position="188"/>
    </location>
</feature>
<reference evidence="3 4" key="1">
    <citation type="submission" date="2014-06" db="EMBL/GenBank/DDBJ databases">
        <authorList>
            <person name="Swart Estienne"/>
        </authorList>
    </citation>
    <scope>NUCLEOTIDE SEQUENCE [LARGE SCALE GENOMIC DNA]</scope>
    <source>
        <strain evidence="3 4">130c</strain>
    </source>
</reference>
<name>A0A078AM56_STYLE</name>
<feature type="compositionally biased region" description="Low complexity" evidence="2">
    <location>
        <begin position="167"/>
        <end position="180"/>
    </location>
</feature>
<gene>
    <name evidence="3" type="primary">Contig1960.g2124</name>
    <name evidence="3" type="ORF">STYLEM_12347</name>
</gene>
<feature type="coiled-coil region" evidence="1">
    <location>
        <begin position="404"/>
        <end position="431"/>
    </location>
</feature>
<feature type="compositionally biased region" description="Polar residues" evidence="2">
    <location>
        <begin position="57"/>
        <end position="66"/>
    </location>
</feature>
<feature type="region of interest" description="Disordered" evidence="2">
    <location>
        <begin position="303"/>
        <end position="354"/>
    </location>
</feature>
<accession>A0A078AM56</accession>
<evidence type="ECO:0000256" key="1">
    <source>
        <dbReference type="SAM" id="Coils"/>
    </source>
</evidence>
<sequence length="628" mass="74807">MQNQNEVGMASLIMNSKSHYDQQQKQYIRNVSNSPQRNPSIHTTQSPAFQGPKAKGLNNSFSHESASPFTKNAQMILNDYGHPMQQLPQQMNNINQQYKPVTPLINNQQQFQILQPIQSQQYLGGYVQNPQMIQQQSFQPQQQNMIYNNNLNTTPQFQDNMNFGNQIQPQQQNTNQSFSNAPPSGMPNQLNESFVIDNNYKPTDSFKNPWTTKPRPMNGFMDLNPIVYERQEKEKQDLQKVLQEQIEEKKKRQDLEKRKKLMEDQYYEEKIARDRMELAMKEQQEREAQQQKIQKIQEQNQQLYQERQNEVPPPKSKRRPPSPKIEEDIKVELLQQPDPKKDKKEKKEKKEKIKVQTTINDQQLKNDLNELSMTFKGELESMRQVIQNQDGSLKDEVKKLLDYQKQTDQDRNRAIQEIQKLREEFLRQQEIKQEQQWDSLSRSAHWSKFKEEDPISKRQFESEIKLKTILTDGYFGQDGVLRNKRIQSLKHHSDPNISQKSKDSFYQSSKFLDTKNFPLNKKDNDETEFIRDRNIDRLKLLQHYEENVKYKNGFNYFKYTDQEQEDLSFRLKKMDNQLYNLLNPEAERVKIKNVPYNLSSNYDVYDQQKHSESNYYREGITQLSFKVE</sequence>
<organism evidence="3 4">
    <name type="scientific">Stylonychia lemnae</name>
    <name type="common">Ciliate</name>
    <dbReference type="NCBI Taxonomy" id="5949"/>
    <lineage>
        <taxon>Eukaryota</taxon>
        <taxon>Sar</taxon>
        <taxon>Alveolata</taxon>
        <taxon>Ciliophora</taxon>
        <taxon>Intramacronucleata</taxon>
        <taxon>Spirotrichea</taxon>
        <taxon>Stichotrichia</taxon>
        <taxon>Sporadotrichida</taxon>
        <taxon>Oxytrichidae</taxon>
        <taxon>Stylonychinae</taxon>
        <taxon>Stylonychia</taxon>
    </lineage>
</organism>
<dbReference type="AlphaFoldDB" id="A0A078AM56"/>
<feature type="compositionally biased region" description="Polar residues" evidence="2">
    <location>
        <begin position="32"/>
        <end position="48"/>
    </location>
</feature>
<dbReference type="InParanoid" id="A0A078AM56"/>
<dbReference type="EMBL" id="CCKQ01011728">
    <property type="protein sequence ID" value="CDW83304.1"/>
    <property type="molecule type" value="Genomic_DNA"/>
</dbReference>
<evidence type="ECO:0000313" key="3">
    <source>
        <dbReference type="EMBL" id="CDW83304.1"/>
    </source>
</evidence>
<evidence type="ECO:0000313" key="4">
    <source>
        <dbReference type="Proteomes" id="UP000039865"/>
    </source>
</evidence>
<dbReference type="Proteomes" id="UP000039865">
    <property type="component" value="Unassembled WGS sequence"/>
</dbReference>
<evidence type="ECO:0000256" key="2">
    <source>
        <dbReference type="SAM" id="MobiDB-lite"/>
    </source>
</evidence>